<accession>A0ABV3SLX7</accession>
<dbReference type="EMBL" id="JBDPGJ010000003">
    <property type="protein sequence ID" value="MEX0406906.1"/>
    <property type="molecule type" value="Genomic_DNA"/>
</dbReference>
<organism evidence="1 2">
    <name type="scientific">Aquibium pacificus</name>
    <dbReference type="NCBI Taxonomy" id="3153579"/>
    <lineage>
        <taxon>Bacteria</taxon>
        <taxon>Pseudomonadati</taxon>
        <taxon>Pseudomonadota</taxon>
        <taxon>Alphaproteobacteria</taxon>
        <taxon>Hyphomicrobiales</taxon>
        <taxon>Phyllobacteriaceae</taxon>
        <taxon>Aquibium</taxon>
    </lineage>
</organism>
<evidence type="ECO:0008006" key="3">
    <source>
        <dbReference type="Google" id="ProtNLM"/>
    </source>
</evidence>
<reference evidence="1 2" key="1">
    <citation type="submission" date="2024-05" db="EMBL/GenBank/DDBJ databases">
        <authorList>
            <person name="Jiang F."/>
        </authorList>
    </citation>
    <scope>NUCLEOTIDE SEQUENCE [LARGE SCALE GENOMIC DNA]</scope>
    <source>
        <strain evidence="1 2">LZ166</strain>
    </source>
</reference>
<gene>
    <name evidence="1" type="ORF">ABGN05_14675</name>
</gene>
<proteinExistence type="predicted"/>
<name>A0ABV3SLX7_9HYPH</name>
<sequence length="63" mass="6828">MTSNYEIAEAIAASYARRMMRAGYQAEDIAEAFLVQGVALGRLVNGDAETVEKLDVIGDYLAD</sequence>
<comment type="caution">
    <text evidence="1">The sequence shown here is derived from an EMBL/GenBank/DDBJ whole genome shotgun (WGS) entry which is preliminary data.</text>
</comment>
<dbReference type="Proteomes" id="UP001556692">
    <property type="component" value="Unassembled WGS sequence"/>
</dbReference>
<evidence type="ECO:0000313" key="1">
    <source>
        <dbReference type="EMBL" id="MEX0406906.1"/>
    </source>
</evidence>
<evidence type="ECO:0000313" key="2">
    <source>
        <dbReference type="Proteomes" id="UP001556692"/>
    </source>
</evidence>
<keyword evidence="2" id="KW-1185">Reference proteome</keyword>
<dbReference type="RefSeq" id="WP_367954788.1">
    <property type="nucleotide sequence ID" value="NZ_JBDPGJ010000003.1"/>
</dbReference>
<protein>
    <recommendedName>
        <fullName evidence="3">Transcriptional regulator</fullName>
    </recommendedName>
</protein>